<evidence type="ECO:0000313" key="4">
    <source>
        <dbReference type="Proteomes" id="UP001197214"/>
    </source>
</evidence>
<dbReference type="GO" id="GO:0008483">
    <property type="term" value="F:transaminase activity"/>
    <property type="evidence" value="ECO:0007669"/>
    <property type="project" value="UniProtKB-KW"/>
</dbReference>
<keyword evidence="4" id="KW-1185">Reference proteome</keyword>
<evidence type="ECO:0000313" key="3">
    <source>
        <dbReference type="EMBL" id="MBW4330322.1"/>
    </source>
</evidence>
<dbReference type="RefSeq" id="WP_219237444.1">
    <property type="nucleotide sequence ID" value="NZ_JAHWZX010000004.1"/>
</dbReference>
<sequence>MTDSYKHLFARSLAAAPERVHFAAHSHHLWPDASYVGQLAAWQDAARLADRKWGRVMEEIWPLAQHYVAEEIGVADPSTIVFAGNTHDFLIRIASAISHRPLRILTSEGEFHSFRRQAQRWEAAGEAVIDRLAVTDDLAERMVEQAGRAEYDLIFISQVMFGTGAVMQGLEKVAALSRPDRPWVVIDGYHGFMAVETDISAFADRAFYLSGGYKYAMSGEGVGILHAPPGFGERPVLTGWYAEFDDLAAPPGHVGYAPDARRFLGATFDPSGLYRFVAVREMLRDEGLTTAGISDHALGLKRAVLDGIGGTKLAGAELLQPAETGQARFLAFRSRDAQRWQNTLLERDIVTDARGDVLRIGFGLYQDERDVGKLLDAFATL</sequence>
<keyword evidence="1" id="KW-0663">Pyridoxal phosphate</keyword>
<gene>
    <name evidence="3" type="ORF">KY084_05475</name>
</gene>
<proteinExistence type="predicted"/>
<keyword evidence="3" id="KW-0808">Transferase</keyword>
<dbReference type="Pfam" id="PF00266">
    <property type="entry name" value="Aminotran_5"/>
    <property type="match status" value="1"/>
</dbReference>
<accession>A0ABS6XJD6</accession>
<name>A0ABS6XJD6_9SPHN</name>
<dbReference type="InterPro" id="IPR000192">
    <property type="entry name" value="Aminotrans_V_dom"/>
</dbReference>
<comment type="caution">
    <text evidence="3">The sequence shown here is derived from an EMBL/GenBank/DDBJ whole genome shotgun (WGS) entry which is preliminary data.</text>
</comment>
<evidence type="ECO:0000259" key="2">
    <source>
        <dbReference type="Pfam" id="PF00266"/>
    </source>
</evidence>
<evidence type="ECO:0000256" key="1">
    <source>
        <dbReference type="ARBA" id="ARBA00022898"/>
    </source>
</evidence>
<organism evidence="3 4">
    <name type="scientific">Stakelama flava</name>
    <dbReference type="NCBI Taxonomy" id="2860338"/>
    <lineage>
        <taxon>Bacteria</taxon>
        <taxon>Pseudomonadati</taxon>
        <taxon>Pseudomonadota</taxon>
        <taxon>Alphaproteobacteria</taxon>
        <taxon>Sphingomonadales</taxon>
        <taxon>Sphingomonadaceae</taxon>
        <taxon>Stakelama</taxon>
    </lineage>
</organism>
<keyword evidence="3" id="KW-0032">Aminotransferase</keyword>
<protein>
    <submittedName>
        <fullName evidence="3">Aminotransferase class V-fold PLP-dependent enzyme</fullName>
    </submittedName>
</protein>
<reference evidence="3 4" key="1">
    <citation type="submission" date="2021-07" db="EMBL/GenBank/DDBJ databases">
        <title>Stakelama flava sp. nov., a novel endophytic bacterium isolated from branch of Kandelia candel.</title>
        <authorList>
            <person name="Tuo L."/>
        </authorList>
    </citation>
    <scope>NUCLEOTIDE SEQUENCE [LARGE SCALE GENOMIC DNA]</scope>
    <source>
        <strain evidence="3 4">CBK3Z-3</strain>
    </source>
</reference>
<feature type="domain" description="Aminotransferase class V" evidence="2">
    <location>
        <begin position="64"/>
        <end position="231"/>
    </location>
</feature>
<dbReference type="Proteomes" id="UP001197214">
    <property type="component" value="Unassembled WGS sequence"/>
</dbReference>
<dbReference type="EMBL" id="JAHWZX010000004">
    <property type="protein sequence ID" value="MBW4330322.1"/>
    <property type="molecule type" value="Genomic_DNA"/>
</dbReference>